<feature type="transmembrane region" description="Helical" evidence="7">
    <location>
        <begin position="159"/>
        <end position="177"/>
    </location>
</feature>
<evidence type="ECO:0000256" key="1">
    <source>
        <dbReference type="ARBA" id="ARBA00004141"/>
    </source>
</evidence>
<comment type="subcellular location">
    <subcellularLocation>
        <location evidence="1">Membrane</location>
        <topology evidence="1">Multi-pass membrane protein</topology>
    </subcellularLocation>
</comment>
<dbReference type="GO" id="GO:0016020">
    <property type="term" value="C:membrane"/>
    <property type="evidence" value="ECO:0007669"/>
    <property type="project" value="UniProtKB-SubCell"/>
</dbReference>
<evidence type="ECO:0000256" key="3">
    <source>
        <dbReference type="ARBA" id="ARBA00022989"/>
    </source>
</evidence>
<evidence type="ECO:0000256" key="7">
    <source>
        <dbReference type="SAM" id="Phobius"/>
    </source>
</evidence>
<reference evidence="9" key="1">
    <citation type="journal article" date="2021" name="Nat. Commun.">
        <title>Genetic determinants of endophytism in the Arabidopsis root mycobiome.</title>
        <authorList>
            <person name="Mesny F."/>
            <person name="Miyauchi S."/>
            <person name="Thiergart T."/>
            <person name="Pickel B."/>
            <person name="Atanasova L."/>
            <person name="Karlsson M."/>
            <person name="Huettel B."/>
            <person name="Barry K.W."/>
            <person name="Haridas S."/>
            <person name="Chen C."/>
            <person name="Bauer D."/>
            <person name="Andreopoulos W."/>
            <person name="Pangilinan J."/>
            <person name="LaButti K."/>
            <person name="Riley R."/>
            <person name="Lipzen A."/>
            <person name="Clum A."/>
            <person name="Drula E."/>
            <person name="Henrissat B."/>
            <person name="Kohler A."/>
            <person name="Grigoriev I.V."/>
            <person name="Martin F.M."/>
            <person name="Hacquard S."/>
        </authorList>
    </citation>
    <scope>NUCLEOTIDE SEQUENCE</scope>
    <source>
        <strain evidence="9">MPI-SDFR-AT-0117</strain>
    </source>
</reference>
<dbReference type="PANTHER" id="PTHR33048">
    <property type="entry name" value="PTH11-LIKE INTEGRAL MEMBRANE PROTEIN (AFU_ORTHOLOGUE AFUA_5G11245)"/>
    <property type="match status" value="1"/>
</dbReference>
<comment type="similarity">
    <text evidence="5">Belongs to the SAT4 family.</text>
</comment>
<feature type="region of interest" description="Disordered" evidence="6">
    <location>
        <begin position="244"/>
        <end position="268"/>
    </location>
</feature>
<keyword evidence="2 7" id="KW-0812">Transmembrane</keyword>
<keyword evidence="10" id="KW-1185">Reference proteome</keyword>
<dbReference type="InterPro" id="IPR049326">
    <property type="entry name" value="Rhodopsin_dom_fungi"/>
</dbReference>
<evidence type="ECO:0000313" key="10">
    <source>
        <dbReference type="Proteomes" id="UP000770015"/>
    </source>
</evidence>
<organism evidence="9 10">
    <name type="scientific">Plectosphaerella plurivora</name>
    <dbReference type="NCBI Taxonomy" id="936078"/>
    <lineage>
        <taxon>Eukaryota</taxon>
        <taxon>Fungi</taxon>
        <taxon>Dikarya</taxon>
        <taxon>Ascomycota</taxon>
        <taxon>Pezizomycotina</taxon>
        <taxon>Sordariomycetes</taxon>
        <taxon>Hypocreomycetidae</taxon>
        <taxon>Glomerellales</taxon>
        <taxon>Plectosphaerellaceae</taxon>
        <taxon>Plectosphaerella</taxon>
    </lineage>
</organism>
<feature type="region of interest" description="Disordered" evidence="6">
    <location>
        <begin position="307"/>
        <end position="330"/>
    </location>
</feature>
<dbReference type="Proteomes" id="UP000770015">
    <property type="component" value="Unassembled WGS sequence"/>
</dbReference>
<dbReference type="PANTHER" id="PTHR33048:SF47">
    <property type="entry name" value="INTEGRAL MEMBRANE PROTEIN-RELATED"/>
    <property type="match status" value="1"/>
</dbReference>
<dbReference type="InterPro" id="IPR052337">
    <property type="entry name" value="SAT4-like"/>
</dbReference>
<feature type="transmembrane region" description="Helical" evidence="7">
    <location>
        <begin position="45"/>
        <end position="69"/>
    </location>
</feature>
<feature type="compositionally biased region" description="Polar residues" evidence="6">
    <location>
        <begin position="310"/>
        <end position="322"/>
    </location>
</feature>
<feature type="domain" description="Rhodopsin" evidence="8">
    <location>
        <begin position="1"/>
        <end position="220"/>
    </location>
</feature>
<dbReference type="OrthoDB" id="3648173at2759"/>
<dbReference type="AlphaFoldDB" id="A0A9P8V333"/>
<comment type="caution">
    <text evidence="9">The sequence shown here is derived from an EMBL/GenBank/DDBJ whole genome shotgun (WGS) entry which is preliminary data.</text>
</comment>
<dbReference type="EMBL" id="JAGSXJ010000029">
    <property type="protein sequence ID" value="KAH6670877.1"/>
    <property type="molecule type" value="Genomic_DNA"/>
</dbReference>
<gene>
    <name evidence="9" type="ORF">F5X68DRAFT_270834</name>
</gene>
<keyword evidence="4 7" id="KW-0472">Membrane</keyword>
<evidence type="ECO:0000256" key="5">
    <source>
        <dbReference type="ARBA" id="ARBA00038359"/>
    </source>
</evidence>
<keyword evidence="3 7" id="KW-1133">Transmembrane helix</keyword>
<evidence type="ECO:0000259" key="8">
    <source>
        <dbReference type="Pfam" id="PF20684"/>
    </source>
</evidence>
<sequence length="381" mass="42761">MDDYAAIVAFLLVFASGFCVAYNTVNGFGTHVYFLSAEMQQSYMKTFYVSVLFYNAALMGIKVTFLLQYWRILAVQRYRKVFIVAMVIVFGWSTSQVLVEIFICTPIERFWNQAIDGSCIPNYPQWYINAGGNIITDVIVFALPLPVIGKLNLARGQKYVLLGIFCLGFFTVSISIIRIKFLKLTEDYTWENVEAAGWSIGELCCGFTCSCLLTFRPLVAHWFPGLSALLTRSTNKYARQDYSNESGGILSKRPESHRPRRNVPTSESKDDLYAEAHFELSQHSYRVSQAAGPYGEAGCELGDLEGSPRSARTLSHTQTESEGTLGGLRPDHRAEVTTHIAAGHMTEKKLRTQRSSPIEIRCDIVQEIGPAWGSSDDPRFR</sequence>
<proteinExistence type="inferred from homology"/>
<feature type="transmembrane region" description="Helical" evidence="7">
    <location>
        <begin position="126"/>
        <end position="147"/>
    </location>
</feature>
<evidence type="ECO:0000256" key="4">
    <source>
        <dbReference type="ARBA" id="ARBA00023136"/>
    </source>
</evidence>
<protein>
    <recommendedName>
        <fullName evidence="8">Rhodopsin domain-containing protein</fullName>
    </recommendedName>
</protein>
<evidence type="ECO:0000256" key="6">
    <source>
        <dbReference type="SAM" id="MobiDB-lite"/>
    </source>
</evidence>
<evidence type="ECO:0000256" key="2">
    <source>
        <dbReference type="ARBA" id="ARBA00022692"/>
    </source>
</evidence>
<evidence type="ECO:0000313" key="9">
    <source>
        <dbReference type="EMBL" id="KAH6670877.1"/>
    </source>
</evidence>
<feature type="transmembrane region" description="Helical" evidence="7">
    <location>
        <begin position="81"/>
        <end position="103"/>
    </location>
</feature>
<name>A0A9P8V333_9PEZI</name>
<dbReference type="Pfam" id="PF20684">
    <property type="entry name" value="Fung_rhodopsin"/>
    <property type="match status" value="1"/>
</dbReference>
<accession>A0A9P8V333</accession>